<proteinExistence type="predicted"/>
<dbReference type="PROSITE" id="PS00165">
    <property type="entry name" value="DEHYDRATASE_SER_THR"/>
    <property type="match status" value="1"/>
</dbReference>
<keyword evidence="2" id="KW-0663">Pyridoxal phosphate</keyword>
<evidence type="ECO:0000259" key="4">
    <source>
        <dbReference type="Pfam" id="PF00291"/>
    </source>
</evidence>
<evidence type="ECO:0000313" key="5">
    <source>
        <dbReference type="EMBL" id="MFD1056613.1"/>
    </source>
</evidence>
<dbReference type="InterPro" id="IPR000634">
    <property type="entry name" value="Ser/Thr_deHydtase_PyrdxlP-BS"/>
</dbReference>
<dbReference type="InterPro" id="IPR001926">
    <property type="entry name" value="TrpB-like_PALP"/>
</dbReference>
<dbReference type="EMBL" id="JBHTKH010000022">
    <property type="protein sequence ID" value="MFD1056613.1"/>
    <property type="molecule type" value="Genomic_DNA"/>
</dbReference>
<dbReference type="SUPFAM" id="SSF53686">
    <property type="entry name" value="Tryptophan synthase beta subunit-like PLP-dependent enzymes"/>
    <property type="match status" value="1"/>
</dbReference>
<dbReference type="RefSeq" id="WP_386054721.1">
    <property type="nucleotide sequence ID" value="NZ_JBHTKH010000022.1"/>
</dbReference>
<dbReference type="Pfam" id="PF00291">
    <property type="entry name" value="PALP"/>
    <property type="match status" value="1"/>
</dbReference>
<dbReference type="InterPro" id="IPR050147">
    <property type="entry name" value="Ser/Thr_Dehydratase"/>
</dbReference>
<dbReference type="Proteomes" id="UP001597046">
    <property type="component" value="Unassembled WGS sequence"/>
</dbReference>
<reference evidence="6" key="1">
    <citation type="journal article" date="2019" name="Int. J. Syst. Evol. Microbiol.">
        <title>The Global Catalogue of Microorganisms (GCM) 10K type strain sequencing project: providing services to taxonomists for standard genome sequencing and annotation.</title>
        <authorList>
            <consortium name="The Broad Institute Genomics Platform"/>
            <consortium name="The Broad Institute Genome Sequencing Center for Infectious Disease"/>
            <person name="Wu L."/>
            <person name="Ma J."/>
        </authorList>
    </citation>
    <scope>NUCLEOTIDE SEQUENCE [LARGE SCALE GENOMIC DNA]</scope>
    <source>
        <strain evidence="6">CCUG 57508</strain>
    </source>
</reference>
<evidence type="ECO:0000256" key="3">
    <source>
        <dbReference type="ARBA" id="ARBA00023239"/>
    </source>
</evidence>
<feature type="domain" description="Tryptophan synthase beta chain-like PALP" evidence="4">
    <location>
        <begin position="35"/>
        <end position="348"/>
    </location>
</feature>
<keyword evidence="6" id="KW-1185">Reference proteome</keyword>
<accession>A0ABW3N132</accession>
<protein>
    <submittedName>
        <fullName evidence="5">Pyridoxal-phosphate dependent enzyme</fullName>
    </submittedName>
</protein>
<dbReference type="Gene3D" id="3.40.50.1100">
    <property type="match status" value="2"/>
</dbReference>
<name>A0ABW3N132_9MICO</name>
<comment type="cofactor">
    <cofactor evidence="1">
        <name>pyridoxal 5'-phosphate</name>
        <dbReference type="ChEBI" id="CHEBI:597326"/>
    </cofactor>
</comment>
<sequence length="368" mass="38044">MADPTPATREDLTSDPSAIGIWRHRTLLPPSRHTVTLGEGETALLPLSVSTAPPGVKIHAKLESLNPTLSFKDRGMAVASSWALDLGMRGLMLASTGNAAVSASAYAAAAGMECRIFCGTESRAHQKLAAAAAHGAQVRLVDGDYSAAYAAAVGAESDGWFNVTTTYRNPALAEAYRTIAVEIFEQLGRVPGVVIVPVGAGPLLRAVLAGFSDLVTAGLAHSVPRMIGVQALACAPLAHAWSQDNWRLALAEAVPVSPTLAGAIADSLRGYEREGLLTLSAVKESRGTVVAVDEDSILAATHELARRGLLVEPAAAAALAALGLVGVRDVISDAHESQAHDVVLLLTGHGAKEPSATPTFEVPDGKRS</sequence>
<evidence type="ECO:0000313" key="6">
    <source>
        <dbReference type="Proteomes" id="UP001597046"/>
    </source>
</evidence>
<dbReference type="InterPro" id="IPR036052">
    <property type="entry name" value="TrpB-like_PALP_sf"/>
</dbReference>
<dbReference type="PANTHER" id="PTHR48078">
    <property type="entry name" value="THREONINE DEHYDRATASE, MITOCHONDRIAL-RELATED"/>
    <property type="match status" value="1"/>
</dbReference>
<keyword evidence="3" id="KW-0456">Lyase</keyword>
<gene>
    <name evidence="5" type="ORF">ACFQ2V_20095</name>
</gene>
<comment type="caution">
    <text evidence="5">The sequence shown here is derived from an EMBL/GenBank/DDBJ whole genome shotgun (WGS) entry which is preliminary data.</text>
</comment>
<evidence type="ECO:0000256" key="1">
    <source>
        <dbReference type="ARBA" id="ARBA00001933"/>
    </source>
</evidence>
<organism evidence="5 6">
    <name type="scientific">Terrabacter terrigena</name>
    <dbReference type="NCBI Taxonomy" id="574718"/>
    <lineage>
        <taxon>Bacteria</taxon>
        <taxon>Bacillati</taxon>
        <taxon>Actinomycetota</taxon>
        <taxon>Actinomycetes</taxon>
        <taxon>Micrococcales</taxon>
        <taxon>Intrasporangiaceae</taxon>
        <taxon>Terrabacter</taxon>
    </lineage>
</organism>
<dbReference type="PANTHER" id="PTHR48078:SF6">
    <property type="entry name" value="L-THREONINE DEHYDRATASE CATABOLIC TDCB"/>
    <property type="match status" value="1"/>
</dbReference>
<evidence type="ECO:0000256" key="2">
    <source>
        <dbReference type="ARBA" id="ARBA00022898"/>
    </source>
</evidence>